<gene>
    <name evidence="4 5" type="primary">fliW</name>
    <name evidence="5" type="ORF">Pla175_51590</name>
</gene>
<evidence type="ECO:0000256" key="1">
    <source>
        <dbReference type="ARBA" id="ARBA00022490"/>
    </source>
</evidence>
<dbReference type="InterPro" id="IPR024046">
    <property type="entry name" value="Flagellar_assmbl_FliW_dom_sf"/>
</dbReference>
<comment type="subunit">
    <text evidence="4">Interacts with translational regulator CsrA and flagellin(s).</text>
</comment>
<proteinExistence type="inferred from homology"/>
<keyword evidence="2 4" id="KW-1005">Bacterial flagellum biogenesis</keyword>
<dbReference type="GO" id="GO:0006417">
    <property type="term" value="P:regulation of translation"/>
    <property type="evidence" value="ECO:0007669"/>
    <property type="project" value="UniProtKB-KW"/>
</dbReference>
<keyword evidence="1 4" id="KW-0963">Cytoplasm</keyword>
<accession>A0A518DJS3</accession>
<evidence type="ECO:0000313" key="6">
    <source>
        <dbReference type="Proteomes" id="UP000317429"/>
    </source>
</evidence>
<dbReference type="SUPFAM" id="SSF141457">
    <property type="entry name" value="BH3618-like"/>
    <property type="match status" value="1"/>
</dbReference>
<dbReference type="GO" id="GO:0044780">
    <property type="term" value="P:bacterial-type flagellum assembly"/>
    <property type="evidence" value="ECO:0007669"/>
    <property type="project" value="UniProtKB-UniRule"/>
</dbReference>
<comment type="subcellular location">
    <subcellularLocation>
        <location evidence="4">Cytoplasm</location>
    </subcellularLocation>
</comment>
<protein>
    <recommendedName>
        <fullName evidence="4">Flagellar assembly factor FliW</fullName>
    </recommendedName>
</protein>
<keyword evidence="4" id="KW-0143">Chaperone</keyword>
<keyword evidence="6" id="KW-1185">Reference proteome</keyword>
<dbReference type="GO" id="GO:0005737">
    <property type="term" value="C:cytoplasm"/>
    <property type="evidence" value="ECO:0007669"/>
    <property type="project" value="UniProtKB-SubCell"/>
</dbReference>
<sequence length="145" mass="15839">MKLKTTRFGDVEVLESDEILFPSGLIGIEQCTRWVLLADALNPALGWLQSVDRGELAMAVVSPRRFVSDYRVRVSSRETAAIGLESSADAQVLVLLSKGNDGLVVNLKAPLVIHLSKRLGRQVIAKDDHAVQYVLGATVPFRRSA</sequence>
<dbReference type="AlphaFoldDB" id="A0A518DJS3"/>
<comment type="function">
    <text evidence="4">Acts as an anti-CsrA protein, binds CsrA and prevents it from repressing translation of its target genes, one of which is flagellin. Binds to flagellin and participates in the assembly of the flagellum.</text>
</comment>
<keyword evidence="5" id="KW-0969">Cilium</keyword>
<evidence type="ECO:0000313" key="5">
    <source>
        <dbReference type="EMBL" id="QDU91728.1"/>
    </source>
</evidence>
<keyword evidence="5" id="KW-0282">Flagellum</keyword>
<dbReference type="KEGG" id="pnd:Pla175_51590"/>
<dbReference type="InterPro" id="IPR003775">
    <property type="entry name" value="Flagellar_assembly_factor_FliW"/>
</dbReference>
<dbReference type="OrthoDB" id="9801235at2"/>
<evidence type="ECO:0000256" key="4">
    <source>
        <dbReference type="HAMAP-Rule" id="MF_01185"/>
    </source>
</evidence>
<comment type="similarity">
    <text evidence="4">Belongs to the FliW family.</text>
</comment>
<dbReference type="Proteomes" id="UP000317429">
    <property type="component" value="Chromosome"/>
</dbReference>
<dbReference type="Gene3D" id="2.30.290.10">
    <property type="entry name" value="BH3618-like"/>
    <property type="match status" value="1"/>
</dbReference>
<dbReference type="Pfam" id="PF02623">
    <property type="entry name" value="FliW"/>
    <property type="match status" value="1"/>
</dbReference>
<evidence type="ECO:0000256" key="3">
    <source>
        <dbReference type="ARBA" id="ARBA00022845"/>
    </source>
</evidence>
<evidence type="ECO:0000256" key="2">
    <source>
        <dbReference type="ARBA" id="ARBA00022795"/>
    </source>
</evidence>
<organism evidence="5 6">
    <name type="scientific">Pirellulimonas nuda</name>
    <dbReference type="NCBI Taxonomy" id="2528009"/>
    <lineage>
        <taxon>Bacteria</taxon>
        <taxon>Pseudomonadati</taxon>
        <taxon>Planctomycetota</taxon>
        <taxon>Planctomycetia</taxon>
        <taxon>Pirellulales</taxon>
        <taxon>Lacipirellulaceae</taxon>
        <taxon>Pirellulimonas</taxon>
    </lineage>
</organism>
<dbReference type="EMBL" id="CP036291">
    <property type="protein sequence ID" value="QDU91728.1"/>
    <property type="molecule type" value="Genomic_DNA"/>
</dbReference>
<name>A0A518DJS3_9BACT</name>
<dbReference type="RefSeq" id="WP_145291884.1">
    <property type="nucleotide sequence ID" value="NZ_CP036291.1"/>
</dbReference>
<keyword evidence="5" id="KW-0966">Cell projection</keyword>
<dbReference type="PANTHER" id="PTHR39190">
    <property type="entry name" value="FLAGELLAR ASSEMBLY FACTOR FLIW"/>
    <property type="match status" value="1"/>
</dbReference>
<dbReference type="PANTHER" id="PTHR39190:SF1">
    <property type="entry name" value="FLAGELLAR ASSEMBLY FACTOR FLIW"/>
    <property type="match status" value="1"/>
</dbReference>
<dbReference type="HAMAP" id="MF_01185">
    <property type="entry name" value="FliW"/>
    <property type="match status" value="1"/>
</dbReference>
<keyword evidence="3 4" id="KW-0810">Translation regulation</keyword>
<reference evidence="5 6" key="1">
    <citation type="submission" date="2019-02" db="EMBL/GenBank/DDBJ databases">
        <title>Deep-cultivation of Planctomycetes and their phenomic and genomic characterization uncovers novel biology.</title>
        <authorList>
            <person name="Wiegand S."/>
            <person name="Jogler M."/>
            <person name="Boedeker C."/>
            <person name="Pinto D."/>
            <person name="Vollmers J."/>
            <person name="Rivas-Marin E."/>
            <person name="Kohn T."/>
            <person name="Peeters S.H."/>
            <person name="Heuer A."/>
            <person name="Rast P."/>
            <person name="Oberbeckmann S."/>
            <person name="Bunk B."/>
            <person name="Jeske O."/>
            <person name="Meyerdierks A."/>
            <person name="Storesund J.E."/>
            <person name="Kallscheuer N."/>
            <person name="Luecker S."/>
            <person name="Lage O.M."/>
            <person name="Pohl T."/>
            <person name="Merkel B.J."/>
            <person name="Hornburger P."/>
            <person name="Mueller R.-W."/>
            <person name="Bruemmer F."/>
            <person name="Labrenz M."/>
            <person name="Spormann A.M."/>
            <person name="Op den Camp H."/>
            <person name="Overmann J."/>
            <person name="Amann R."/>
            <person name="Jetten M.S.M."/>
            <person name="Mascher T."/>
            <person name="Medema M.H."/>
            <person name="Devos D.P."/>
            <person name="Kaster A.-K."/>
            <person name="Ovreas L."/>
            <person name="Rohde M."/>
            <person name="Galperin M.Y."/>
            <person name="Jogler C."/>
        </authorList>
    </citation>
    <scope>NUCLEOTIDE SEQUENCE [LARGE SCALE GENOMIC DNA]</scope>
    <source>
        <strain evidence="5 6">Pla175</strain>
    </source>
</reference>